<keyword evidence="3" id="KW-1185">Reference proteome</keyword>
<keyword evidence="1" id="KW-0732">Signal</keyword>
<evidence type="ECO:0000256" key="1">
    <source>
        <dbReference type="SAM" id="SignalP"/>
    </source>
</evidence>
<dbReference type="RefSeq" id="WP_147932452.1">
    <property type="nucleotide sequence ID" value="NZ_VOXD01000040.1"/>
</dbReference>
<evidence type="ECO:0000313" key="2">
    <source>
        <dbReference type="EMBL" id="TXF86305.1"/>
    </source>
</evidence>
<dbReference type="Proteomes" id="UP000321907">
    <property type="component" value="Unassembled WGS sequence"/>
</dbReference>
<protein>
    <recommendedName>
        <fullName evidence="4">Lipoprotein</fullName>
    </recommendedName>
</protein>
<dbReference type="EMBL" id="VOXD01000040">
    <property type="protein sequence ID" value="TXF86305.1"/>
    <property type="molecule type" value="Genomic_DNA"/>
</dbReference>
<comment type="caution">
    <text evidence="2">The sequence shown here is derived from an EMBL/GenBank/DDBJ whole genome shotgun (WGS) entry which is preliminary data.</text>
</comment>
<evidence type="ECO:0000313" key="3">
    <source>
        <dbReference type="Proteomes" id="UP000321907"/>
    </source>
</evidence>
<evidence type="ECO:0008006" key="4">
    <source>
        <dbReference type="Google" id="ProtNLM"/>
    </source>
</evidence>
<dbReference type="AlphaFoldDB" id="A0A5C7FNL1"/>
<accession>A0A5C7FNL1</accession>
<sequence>MKSILSLFLITFPLLLACQTMPRFDLEGVATIEVSSAMELQNDAYRNAAKSYYDQHNFVPVPGRAVFQQSGVNERKQDALALYTRIIHETKRGAKGDFPRLGEDPEMSLQDIEEINAVMKEQMMAPQPMGIKITKWLGTNIVNLNGQYALHIAYERQMKSNPVVRVDRYSFFNDDLLQVLTMSYRKTEEDRWKKIHEQALASYRVVR</sequence>
<organism evidence="2 3">
    <name type="scientific">Neolewinella aurantiaca</name>
    <dbReference type="NCBI Taxonomy" id="2602767"/>
    <lineage>
        <taxon>Bacteria</taxon>
        <taxon>Pseudomonadati</taxon>
        <taxon>Bacteroidota</taxon>
        <taxon>Saprospiria</taxon>
        <taxon>Saprospirales</taxon>
        <taxon>Lewinellaceae</taxon>
        <taxon>Neolewinella</taxon>
    </lineage>
</organism>
<feature type="chain" id="PRO_5022983375" description="Lipoprotein" evidence="1">
    <location>
        <begin position="18"/>
        <end position="207"/>
    </location>
</feature>
<dbReference type="PROSITE" id="PS51257">
    <property type="entry name" value="PROKAR_LIPOPROTEIN"/>
    <property type="match status" value="1"/>
</dbReference>
<proteinExistence type="predicted"/>
<gene>
    <name evidence="2" type="ORF">FUA23_19495</name>
</gene>
<feature type="signal peptide" evidence="1">
    <location>
        <begin position="1"/>
        <end position="17"/>
    </location>
</feature>
<reference evidence="2 3" key="1">
    <citation type="submission" date="2019-08" db="EMBL/GenBank/DDBJ databases">
        <title>Lewinella sp. strain SSH13 Genome sequencing and assembly.</title>
        <authorList>
            <person name="Kim I."/>
        </authorList>
    </citation>
    <scope>NUCLEOTIDE SEQUENCE [LARGE SCALE GENOMIC DNA]</scope>
    <source>
        <strain evidence="2 3">SSH13</strain>
    </source>
</reference>
<name>A0A5C7FNL1_9BACT</name>
<dbReference type="OrthoDB" id="1494642at2"/>